<dbReference type="Proteomes" id="UP000266669">
    <property type="component" value="Unassembled WGS sequence"/>
</dbReference>
<reference evidence="2" key="1">
    <citation type="submission" date="2018-05" db="EMBL/GenBank/DDBJ databases">
        <title>Leptospira yasudae sp. nov. and Leptospira stimsonii sp. nov., two pathogenic species of the genus Leptospira isolated from environmental sources.</title>
        <authorList>
            <person name="Casanovas-Massana A."/>
            <person name="Hamond C."/>
            <person name="Santos L.A."/>
            <person name="Hacker K.P."/>
            <person name="Balassiano I."/>
            <person name="Medeiros M.A."/>
            <person name="Reis M.G."/>
            <person name="Ko A.I."/>
            <person name="Wunder E.A."/>
        </authorList>
    </citation>
    <scope>NUCLEOTIDE SEQUENCE [LARGE SCALE GENOMIC DNA]</scope>
    <source>
        <strain evidence="2">AMB6-RJ</strain>
    </source>
</reference>
<accession>A0A8B3CR22</accession>
<dbReference type="EMBL" id="QHCS01000002">
    <property type="protein sequence ID" value="RHX86630.1"/>
    <property type="molecule type" value="Genomic_DNA"/>
</dbReference>
<dbReference type="AlphaFoldDB" id="A0A8B3CR22"/>
<gene>
    <name evidence="1" type="ORF">DLM78_12650</name>
</gene>
<organism evidence="1 2">
    <name type="scientific">Leptospira stimsonii</name>
    <dbReference type="NCBI Taxonomy" id="2202203"/>
    <lineage>
        <taxon>Bacteria</taxon>
        <taxon>Pseudomonadati</taxon>
        <taxon>Spirochaetota</taxon>
        <taxon>Spirochaetia</taxon>
        <taxon>Leptospirales</taxon>
        <taxon>Leptospiraceae</taxon>
        <taxon>Leptospira</taxon>
    </lineage>
</organism>
<sequence length="178" mass="19942">MKNLRGRVRLIAHFILFLSFPLCSRIESKINPVNDPFQNLFYWLLLTAPKQTTPYYDSDCDTLPVNILVNSVQTGDGTIRKFKFQTDSNGLKYKLTLSSDYPNCGAELLIYNCKRPNLYATNSSVFCNVGSYSAYFAGGTQTCAIPNFGNQDILLSITTKTPSFPSQPCQSIQLEILP</sequence>
<comment type="caution">
    <text evidence="1">The sequence shown here is derived from an EMBL/GenBank/DDBJ whole genome shotgun (WGS) entry which is preliminary data.</text>
</comment>
<name>A0A8B3CR22_9LEPT</name>
<evidence type="ECO:0000313" key="2">
    <source>
        <dbReference type="Proteomes" id="UP000266669"/>
    </source>
</evidence>
<proteinExistence type="predicted"/>
<evidence type="ECO:0000313" key="1">
    <source>
        <dbReference type="EMBL" id="RHX86630.1"/>
    </source>
</evidence>
<protein>
    <submittedName>
        <fullName evidence="1">Uncharacterized protein</fullName>
    </submittedName>
</protein>